<name>A0A5C5ZWV6_9BACT</name>
<gene>
    <name evidence="1" type="ORF">Pla100_52580</name>
    <name evidence="2" type="ORF">Pla100_53070</name>
</gene>
<evidence type="ECO:0000313" key="1">
    <source>
        <dbReference type="EMBL" id="TWT91408.1"/>
    </source>
</evidence>
<protein>
    <submittedName>
        <fullName evidence="2">Uncharacterized protein</fullName>
    </submittedName>
</protein>
<evidence type="ECO:0000313" key="2">
    <source>
        <dbReference type="EMBL" id="TWT91457.1"/>
    </source>
</evidence>
<dbReference type="Pfam" id="PF13384">
    <property type="entry name" value="HTH_23"/>
    <property type="match status" value="1"/>
</dbReference>
<proteinExistence type="predicted"/>
<dbReference type="Proteomes" id="UP000316213">
    <property type="component" value="Unassembled WGS sequence"/>
</dbReference>
<accession>A0A5C5ZWV6</accession>
<dbReference type="EMBL" id="SJPM01000015">
    <property type="protein sequence ID" value="TWT91457.1"/>
    <property type="molecule type" value="Genomic_DNA"/>
</dbReference>
<dbReference type="AlphaFoldDB" id="A0A5C5ZWV6"/>
<dbReference type="EMBL" id="SJPM01000015">
    <property type="protein sequence ID" value="TWT91408.1"/>
    <property type="molecule type" value="Genomic_DNA"/>
</dbReference>
<keyword evidence="3" id="KW-1185">Reference proteome</keyword>
<dbReference type="RefSeq" id="WP_146581323.1">
    <property type="nucleotide sequence ID" value="NZ_SJPM01000015.1"/>
</dbReference>
<comment type="caution">
    <text evidence="2">The sequence shown here is derived from an EMBL/GenBank/DDBJ whole genome shotgun (WGS) entry which is preliminary data.</text>
</comment>
<evidence type="ECO:0000313" key="3">
    <source>
        <dbReference type="Proteomes" id="UP000316213"/>
    </source>
</evidence>
<reference evidence="2 3" key="1">
    <citation type="submission" date="2019-02" db="EMBL/GenBank/DDBJ databases">
        <title>Deep-cultivation of Planctomycetes and their phenomic and genomic characterization uncovers novel biology.</title>
        <authorList>
            <person name="Wiegand S."/>
            <person name="Jogler M."/>
            <person name="Boedeker C."/>
            <person name="Pinto D."/>
            <person name="Vollmers J."/>
            <person name="Rivas-Marin E."/>
            <person name="Kohn T."/>
            <person name="Peeters S.H."/>
            <person name="Heuer A."/>
            <person name="Rast P."/>
            <person name="Oberbeckmann S."/>
            <person name="Bunk B."/>
            <person name="Jeske O."/>
            <person name="Meyerdierks A."/>
            <person name="Storesund J.E."/>
            <person name="Kallscheuer N."/>
            <person name="Luecker S."/>
            <person name="Lage O.M."/>
            <person name="Pohl T."/>
            <person name="Merkel B.J."/>
            <person name="Hornburger P."/>
            <person name="Mueller R.-W."/>
            <person name="Bruemmer F."/>
            <person name="Labrenz M."/>
            <person name="Spormann A.M."/>
            <person name="Op Den Camp H."/>
            <person name="Overmann J."/>
            <person name="Amann R."/>
            <person name="Jetten M.S.M."/>
            <person name="Mascher T."/>
            <person name="Medema M.H."/>
            <person name="Devos D.P."/>
            <person name="Kaster A.-K."/>
            <person name="Ovreas L."/>
            <person name="Rohde M."/>
            <person name="Galperin M.Y."/>
            <person name="Jogler C."/>
        </authorList>
    </citation>
    <scope>NUCLEOTIDE SEQUENCE [LARGE SCALE GENOMIC DNA]</scope>
    <source>
        <strain evidence="2 3">Pla100</strain>
    </source>
</reference>
<dbReference type="InterPro" id="IPR009057">
    <property type="entry name" value="Homeodomain-like_sf"/>
</dbReference>
<organism evidence="2 3">
    <name type="scientific">Neorhodopirellula pilleata</name>
    <dbReference type="NCBI Taxonomy" id="2714738"/>
    <lineage>
        <taxon>Bacteria</taxon>
        <taxon>Pseudomonadati</taxon>
        <taxon>Planctomycetota</taxon>
        <taxon>Planctomycetia</taxon>
        <taxon>Pirellulales</taxon>
        <taxon>Pirellulaceae</taxon>
        <taxon>Neorhodopirellula</taxon>
    </lineage>
</organism>
<sequence>MHDYILSRGEVVAAVLDGAAYTDAAAAAGVSVSTAWRWVHRDAVNPPQRKPKIPAARVRKIRNMIDGGDLSLRRIAIVVGVHHSTVCKIRDSMTVGGYRSRPVRCRGCGAIITTQDCLLCSTRSSALGSSGFISSH</sequence>
<dbReference type="SUPFAM" id="SSF46689">
    <property type="entry name" value="Homeodomain-like"/>
    <property type="match status" value="1"/>
</dbReference>